<organism evidence="1 2">
    <name type="scientific">Pholiota conissans</name>
    <dbReference type="NCBI Taxonomy" id="109636"/>
    <lineage>
        <taxon>Eukaryota</taxon>
        <taxon>Fungi</taxon>
        <taxon>Dikarya</taxon>
        <taxon>Basidiomycota</taxon>
        <taxon>Agaricomycotina</taxon>
        <taxon>Agaricomycetes</taxon>
        <taxon>Agaricomycetidae</taxon>
        <taxon>Agaricales</taxon>
        <taxon>Agaricineae</taxon>
        <taxon>Strophariaceae</taxon>
        <taxon>Pholiota</taxon>
    </lineage>
</organism>
<dbReference type="Proteomes" id="UP000807469">
    <property type="component" value="Unassembled WGS sequence"/>
</dbReference>
<comment type="caution">
    <text evidence="1">The sequence shown here is derived from an EMBL/GenBank/DDBJ whole genome shotgun (WGS) entry which is preliminary data.</text>
</comment>
<accession>A0A9P6D4C4</accession>
<dbReference type="PANTHER" id="PTHR46035:SF1">
    <property type="entry name" value="TETRATRICOPEPTIDE REPEAT PROTEIN 4"/>
    <property type="match status" value="1"/>
</dbReference>
<dbReference type="Gene3D" id="1.25.40.10">
    <property type="entry name" value="Tetratricopeptide repeat domain"/>
    <property type="match status" value="1"/>
</dbReference>
<dbReference type="InterPro" id="IPR011990">
    <property type="entry name" value="TPR-like_helical_dom_sf"/>
</dbReference>
<evidence type="ECO:0000313" key="2">
    <source>
        <dbReference type="Proteomes" id="UP000807469"/>
    </source>
</evidence>
<dbReference type="GO" id="GO:0030544">
    <property type="term" value="F:Hsp70 protein binding"/>
    <property type="evidence" value="ECO:0007669"/>
    <property type="project" value="TreeGrafter"/>
</dbReference>
<dbReference type="SMART" id="SM00028">
    <property type="entry name" value="TPR"/>
    <property type="match status" value="2"/>
</dbReference>
<sequence length="276" mass="31244">MKEVANKMYSKKDFSGAASKYSAILDQFSQSISPLFLRVIRCNRAACLIELGRYKDAVPDLQEVLLVEDASREGQAVTYKAHFRLARCFCELGKYADAVQQIERYRELIGGQPKLEETSLYTKILNGLIPKEQTKIQQANERTTVSSYPGSNGQNLRQVRYEIRVFNVETPIVKYDMVPMTLCTSHPPEIQTKMFLASLVKKYHNELLKSHKWYCWNCPARAVGLVHTPASYLHLPEAQVIDFTQPVCVNGGLCENAARAMMDEEMRAVAARGKVV</sequence>
<dbReference type="AlphaFoldDB" id="A0A9P6D4C4"/>
<name>A0A9P6D4C4_9AGAR</name>
<dbReference type="SUPFAM" id="SSF48452">
    <property type="entry name" value="TPR-like"/>
    <property type="match status" value="1"/>
</dbReference>
<dbReference type="GO" id="GO:0051879">
    <property type="term" value="F:Hsp90 protein binding"/>
    <property type="evidence" value="ECO:0007669"/>
    <property type="project" value="TreeGrafter"/>
</dbReference>
<dbReference type="InterPro" id="IPR019734">
    <property type="entry name" value="TPR_rpt"/>
</dbReference>
<proteinExistence type="predicted"/>
<dbReference type="GO" id="GO:0005829">
    <property type="term" value="C:cytosol"/>
    <property type="evidence" value="ECO:0007669"/>
    <property type="project" value="TreeGrafter"/>
</dbReference>
<dbReference type="OrthoDB" id="420195at2759"/>
<gene>
    <name evidence="1" type="ORF">BDN70DRAFT_990744</name>
</gene>
<dbReference type="GO" id="GO:0005634">
    <property type="term" value="C:nucleus"/>
    <property type="evidence" value="ECO:0007669"/>
    <property type="project" value="TreeGrafter"/>
</dbReference>
<dbReference type="GO" id="GO:0006457">
    <property type="term" value="P:protein folding"/>
    <property type="evidence" value="ECO:0007669"/>
    <property type="project" value="TreeGrafter"/>
</dbReference>
<dbReference type="PANTHER" id="PTHR46035">
    <property type="entry name" value="TETRATRICOPEPTIDE REPEAT PROTEIN 4"/>
    <property type="match status" value="1"/>
</dbReference>
<keyword evidence="2" id="KW-1185">Reference proteome</keyword>
<reference evidence="1" key="1">
    <citation type="submission" date="2020-11" db="EMBL/GenBank/DDBJ databases">
        <authorList>
            <consortium name="DOE Joint Genome Institute"/>
            <person name="Ahrendt S."/>
            <person name="Riley R."/>
            <person name="Andreopoulos W."/>
            <person name="Labutti K."/>
            <person name="Pangilinan J."/>
            <person name="Ruiz-Duenas F.J."/>
            <person name="Barrasa J.M."/>
            <person name="Sanchez-Garcia M."/>
            <person name="Camarero S."/>
            <person name="Miyauchi S."/>
            <person name="Serrano A."/>
            <person name="Linde D."/>
            <person name="Babiker R."/>
            <person name="Drula E."/>
            <person name="Ayuso-Fernandez I."/>
            <person name="Pacheco R."/>
            <person name="Padilla G."/>
            <person name="Ferreira P."/>
            <person name="Barriuso J."/>
            <person name="Kellner H."/>
            <person name="Castanera R."/>
            <person name="Alfaro M."/>
            <person name="Ramirez L."/>
            <person name="Pisabarro A.G."/>
            <person name="Kuo A."/>
            <person name="Tritt A."/>
            <person name="Lipzen A."/>
            <person name="He G."/>
            <person name="Yan M."/>
            <person name="Ng V."/>
            <person name="Cullen D."/>
            <person name="Martin F."/>
            <person name="Rosso M.-N."/>
            <person name="Henrissat B."/>
            <person name="Hibbett D."/>
            <person name="Martinez A.T."/>
            <person name="Grigoriev I.V."/>
        </authorList>
    </citation>
    <scope>NUCLEOTIDE SEQUENCE</scope>
    <source>
        <strain evidence="1">CIRM-BRFM 674</strain>
    </source>
</reference>
<evidence type="ECO:0000313" key="1">
    <source>
        <dbReference type="EMBL" id="KAF9482965.1"/>
    </source>
</evidence>
<dbReference type="EMBL" id="MU155159">
    <property type="protein sequence ID" value="KAF9482965.1"/>
    <property type="molecule type" value="Genomic_DNA"/>
</dbReference>
<protein>
    <submittedName>
        <fullName evidence="1">Uncharacterized protein</fullName>
    </submittedName>
</protein>